<dbReference type="InterPro" id="IPR018108">
    <property type="entry name" value="MCP_transmembrane"/>
</dbReference>
<dbReference type="Gene3D" id="3.30.70.100">
    <property type="match status" value="1"/>
</dbReference>
<organism evidence="14 15">
    <name type="scientific">[Candida] arabinofermentans NRRL YB-2248</name>
    <dbReference type="NCBI Taxonomy" id="983967"/>
    <lineage>
        <taxon>Eukaryota</taxon>
        <taxon>Fungi</taxon>
        <taxon>Dikarya</taxon>
        <taxon>Ascomycota</taxon>
        <taxon>Saccharomycotina</taxon>
        <taxon>Pichiomycetes</taxon>
        <taxon>Pichiales</taxon>
        <taxon>Pichiaceae</taxon>
        <taxon>Ogataea</taxon>
        <taxon>Ogataea/Candida clade</taxon>
    </lineage>
</organism>
<dbReference type="PROSITE" id="PS50846">
    <property type="entry name" value="HMA_2"/>
    <property type="match status" value="1"/>
</dbReference>
<keyword evidence="15" id="KW-1185">Reference proteome</keyword>
<dbReference type="Pfam" id="PF00403">
    <property type="entry name" value="HMA"/>
    <property type="match status" value="1"/>
</dbReference>
<dbReference type="FunFam" id="3.30.70.100:FF:000008">
    <property type="entry name" value="Copper transport protein ATOX1"/>
    <property type="match status" value="1"/>
</dbReference>
<dbReference type="SUPFAM" id="SSF103506">
    <property type="entry name" value="Mitochondrial carrier"/>
    <property type="match status" value="1"/>
</dbReference>
<protein>
    <recommendedName>
        <fullName evidence="13">HMA domain-containing protein</fullName>
    </recommendedName>
</protein>
<feature type="repeat" description="Solcar" evidence="10">
    <location>
        <begin position="288"/>
        <end position="375"/>
    </location>
</feature>
<keyword evidence="9 10" id="KW-0472">Membrane</keyword>
<keyword evidence="7 12" id="KW-1133">Transmembrane helix</keyword>
<feature type="transmembrane region" description="Helical" evidence="12">
    <location>
        <begin position="290"/>
        <end position="309"/>
    </location>
</feature>
<keyword evidence="5" id="KW-0677">Repeat</keyword>
<keyword evidence="6" id="KW-0999">Mitochondrion inner membrane</keyword>
<dbReference type="GO" id="GO:0016531">
    <property type="term" value="F:copper chaperone activity"/>
    <property type="evidence" value="ECO:0007669"/>
    <property type="project" value="UniProtKB-ARBA"/>
</dbReference>
<evidence type="ECO:0000256" key="9">
    <source>
        <dbReference type="ARBA" id="ARBA00023136"/>
    </source>
</evidence>
<evidence type="ECO:0000256" key="4">
    <source>
        <dbReference type="ARBA" id="ARBA00022723"/>
    </source>
</evidence>
<evidence type="ECO:0000256" key="2">
    <source>
        <dbReference type="ARBA" id="ARBA00022448"/>
    </source>
</evidence>
<accession>A0A1E4SU43</accession>
<evidence type="ECO:0000256" key="7">
    <source>
        <dbReference type="ARBA" id="ARBA00022989"/>
    </source>
</evidence>
<comment type="similarity">
    <text evidence="11">Belongs to the mitochondrial carrier (TC 2.A.29) family.</text>
</comment>
<dbReference type="GO" id="GO:0005743">
    <property type="term" value="C:mitochondrial inner membrane"/>
    <property type="evidence" value="ECO:0007669"/>
    <property type="project" value="UniProtKB-SubCell"/>
</dbReference>
<keyword evidence="3 10" id="KW-0812">Transmembrane</keyword>
<dbReference type="InterPro" id="IPR002067">
    <property type="entry name" value="MCP"/>
</dbReference>
<dbReference type="GO" id="GO:0046872">
    <property type="term" value="F:metal ion binding"/>
    <property type="evidence" value="ECO:0007669"/>
    <property type="project" value="UniProtKB-KW"/>
</dbReference>
<sequence length="379" mass="42697">MSSTNKYHFNVVMSCSGCSNAVNRVLSKLPGISNIQISLENQSVDVETDSNLNYDTVYKAIDKTGKKIISGNLNKQMTNNHISSNQIIQYLKNEPTLSLISGGLAGALSRTSVSPIERIKVIYQIQGLKKSYNNNLFKSIYQIWLEEGIIGLFRGNLINCIRIIPYSAIQYSVYQELKLKWKDRNNELGNGYKLIAGSIAGLMSVIITYPMDLIKTRLSIQTAKSLNLKIKKKLSVYEMILTIYKKEGGLKAFYNGLIPTSLGVAPYVALNFTIYENFKKNIAFENQSNPIIILILGALSGGIGQTIVYPMDILRRRFQIVDYSNKYNSILDALIKIYKNEGGLKGLYKGWNANMWKIMPSMAVQWASYDLIKKFINEL</sequence>
<reference evidence="15" key="1">
    <citation type="submission" date="2016-04" db="EMBL/GenBank/DDBJ databases">
        <title>Comparative genomics of biotechnologically important yeasts.</title>
        <authorList>
            <consortium name="DOE Joint Genome Institute"/>
            <person name="Riley R."/>
            <person name="Haridas S."/>
            <person name="Wolfe K.H."/>
            <person name="Lopes M.R."/>
            <person name="Hittinger C.T."/>
            <person name="Goker M."/>
            <person name="Salamov A."/>
            <person name="Wisecaver J."/>
            <person name="Long T.M."/>
            <person name="Aerts A.L."/>
            <person name="Barry K."/>
            <person name="Choi C."/>
            <person name="Clum A."/>
            <person name="Coughlan A.Y."/>
            <person name="Deshpande S."/>
            <person name="Douglass A.P."/>
            <person name="Hanson S.J."/>
            <person name="Klenk H.-P."/>
            <person name="Labutti K."/>
            <person name="Lapidus A."/>
            <person name="Lindquist E."/>
            <person name="Lipzen A."/>
            <person name="Meier-Kolthoff J.P."/>
            <person name="Ohm R.A."/>
            <person name="Otillar R.P."/>
            <person name="Pangilinan J."/>
            <person name="Peng Y."/>
            <person name="Rokas A."/>
            <person name="Rosa C.A."/>
            <person name="Scheuner C."/>
            <person name="Sibirny A.A."/>
            <person name="Slot J.C."/>
            <person name="Stielow J.B."/>
            <person name="Sun H."/>
            <person name="Kurtzman C.P."/>
            <person name="Blackwell M."/>
            <person name="Grigoriev I.V."/>
            <person name="Jeffries T.W."/>
        </authorList>
    </citation>
    <scope>NUCLEOTIDE SEQUENCE [LARGE SCALE GENOMIC DNA]</scope>
    <source>
        <strain evidence="15">NRRL YB-2248</strain>
    </source>
</reference>
<dbReference type="STRING" id="983967.A0A1E4SU43"/>
<keyword evidence="4" id="KW-0479">Metal-binding</keyword>
<evidence type="ECO:0000256" key="12">
    <source>
        <dbReference type="SAM" id="Phobius"/>
    </source>
</evidence>
<keyword evidence="8" id="KW-0496">Mitochondrion</keyword>
<feature type="domain" description="HMA" evidence="13">
    <location>
        <begin position="4"/>
        <end position="69"/>
    </location>
</feature>
<dbReference type="Gene3D" id="1.50.40.10">
    <property type="entry name" value="Mitochondrial carrier domain"/>
    <property type="match status" value="1"/>
</dbReference>
<dbReference type="AlphaFoldDB" id="A0A1E4SU43"/>
<keyword evidence="2 11" id="KW-0813">Transport</keyword>
<name>A0A1E4SU43_9ASCO</name>
<dbReference type="PROSITE" id="PS01047">
    <property type="entry name" value="HMA_1"/>
    <property type="match status" value="1"/>
</dbReference>
<dbReference type="PROSITE" id="PS50920">
    <property type="entry name" value="SOLCAR"/>
    <property type="match status" value="3"/>
</dbReference>
<evidence type="ECO:0000256" key="5">
    <source>
        <dbReference type="ARBA" id="ARBA00022737"/>
    </source>
</evidence>
<proteinExistence type="inferred from homology"/>
<evidence type="ECO:0000256" key="3">
    <source>
        <dbReference type="ARBA" id="ARBA00022692"/>
    </source>
</evidence>
<feature type="repeat" description="Solcar" evidence="10">
    <location>
        <begin position="188"/>
        <end position="281"/>
    </location>
</feature>
<evidence type="ECO:0000259" key="13">
    <source>
        <dbReference type="PROSITE" id="PS50846"/>
    </source>
</evidence>
<evidence type="ECO:0000256" key="10">
    <source>
        <dbReference type="PROSITE-ProRule" id="PRU00282"/>
    </source>
</evidence>
<dbReference type="InterPro" id="IPR006121">
    <property type="entry name" value="HMA_dom"/>
</dbReference>
<gene>
    <name evidence="14" type="ORF">CANARDRAFT_19874</name>
</gene>
<evidence type="ECO:0000256" key="8">
    <source>
        <dbReference type="ARBA" id="ARBA00023128"/>
    </source>
</evidence>
<dbReference type="CDD" id="cd00371">
    <property type="entry name" value="HMA"/>
    <property type="match status" value="1"/>
</dbReference>
<evidence type="ECO:0000256" key="11">
    <source>
        <dbReference type="RuleBase" id="RU000488"/>
    </source>
</evidence>
<evidence type="ECO:0000313" key="14">
    <source>
        <dbReference type="EMBL" id="ODV83024.1"/>
    </source>
</evidence>
<dbReference type="SUPFAM" id="SSF55008">
    <property type="entry name" value="HMA, heavy metal-associated domain"/>
    <property type="match status" value="1"/>
</dbReference>
<dbReference type="Proteomes" id="UP000094801">
    <property type="component" value="Unassembled WGS sequence"/>
</dbReference>
<feature type="repeat" description="Solcar" evidence="10">
    <location>
        <begin position="93"/>
        <end position="180"/>
    </location>
</feature>
<dbReference type="EMBL" id="KV453869">
    <property type="protein sequence ID" value="ODV83024.1"/>
    <property type="molecule type" value="Genomic_DNA"/>
</dbReference>
<dbReference type="GO" id="GO:0055085">
    <property type="term" value="P:transmembrane transport"/>
    <property type="evidence" value="ECO:0007669"/>
    <property type="project" value="InterPro"/>
</dbReference>
<dbReference type="InterPro" id="IPR017969">
    <property type="entry name" value="Heavy-metal-associated_CS"/>
</dbReference>
<comment type="subcellular location">
    <subcellularLocation>
        <location evidence="1">Mitochondrion inner membrane</location>
        <topology evidence="1">Multi-pass membrane protein</topology>
    </subcellularLocation>
</comment>
<dbReference type="Pfam" id="PF00153">
    <property type="entry name" value="Mito_carr"/>
    <property type="match status" value="3"/>
</dbReference>
<dbReference type="InterPro" id="IPR023395">
    <property type="entry name" value="MCP_dom_sf"/>
</dbReference>
<dbReference type="OrthoDB" id="270584at2759"/>
<evidence type="ECO:0000313" key="15">
    <source>
        <dbReference type="Proteomes" id="UP000094801"/>
    </source>
</evidence>
<feature type="transmembrane region" description="Helical" evidence="12">
    <location>
        <begin position="194"/>
        <end position="214"/>
    </location>
</feature>
<evidence type="ECO:0000256" key="1">
    <source>
        <dbReference type="ARBA" id="ARBA00004448"/>
    </source>
</evidence>
<dbReference type="PRINTS" id="PR00926">
    <property type="entry name" value="MITOCARRIER"/>
</dbReference>
<evidence type="ECO:0000256" key="6">
    <source>
        <dbReference type="ARBA" id="ARBA00022792"/>
    </source>
</evidence>
<dbReference type="PANTHER" id="PTHR24089">
    <property type="entry name" value="SOLUTE CARRIER FAMILY 25"/>
    <property type="match status" value="1"/>
</dbReference>
<dbReference type="InterPro" id="IPR036163">
    <property type="entry name" value="HMA_dom_sf"/>
</dbReference>
<feature type="transmembrane region" description="Helical" evidence="12">
    <location>
        <begin position="252"/>
        <end position="270"/>
    </location>
</feature>